<protein>
    <submittedName>
        <fullName evidence="2">ATP synthase F0 subunit 8</fullName>
    </submittedName>
</protein>
<dbReference type="RefSeq" id="YP_009024181.1">
    <property type="nucleotide sequence ID" value="NC_023929.1"/>
</dbReference>
<accession>X2CBV0</accession>
<dbReference type="CTD" id="4509"/>
<keyword evidence="2" id="KW-0496">Mitochondrion</keyword>
<organism evidence="2">
    <name type="scientific">Amphiporus formidabilis</name>
    <dbReference type="NCBI Taxonomy" id="187592"/>
    <lineage>
        <taxon>Eukaryota</taxon>
        <taxon>Metazoa</taxon>
        <taxon>Spiralia</taxon>
        <taxon>Lophotrochozoa</taxon>
        <taxon>Nemertea</taxon>
        <taxon>Enopla</taxon>
        <taxon>Hoplonemertea</taxon>
        <taxon>Monostilifera</taxon>
        <taxon>Eumonostilifera</taxon>
        <taxon>Amphiporidae</taxon>
        <taxon>Amphiporus</taxon>
    </lineage>
</organism>
<evidence type="ECO:0000256" key="1">
    <source>
        <dbReference type="SAM" id="Phobius"/>
    </source>
</evidence>
<sequence>MPQISPLSWVMIPLFFFGFFMLMMVGFWWAMKKSFSFFFISSSDSVERVNSLYWKWEFLC</sequence>
<keyword evidence="1" id="KW-0472">Membrane</keyword>
<dbReference type="EMBL" id="KC710979">
    <property type="protein sequence ID" value="AGL46759.1"/>
    <property type="molecule type" value="Genomic_DNA"/>
</dbReference>
<keyword evidence="1" id="KW-0812">Transmembrane</keyword>
<keyword evidence="1" id="KW-1133">Transmembrane helix</keyword>
<name>X2CBV0_9BILA</name>
<dbReference type="GeneID" id="18984017"/>
<proteinExistence type="predicted"/>
<geneLocation type="mitochondrion" evidence="2"/>
<dbReference type="AlphaFoldDB" id="X2CBV0"/>
<feature type="transmembrane region" description="Helical" evidence="1">
    <location>
        <begin position="6"/>
        <end position="30"/>
    </location>
</feature>
<gene>
    <name evidence="2" type="primary">atp8</name>
</gene>
<reference evidence="2" key="1">
    <citation type="journal article" date="2014" name="Mol. Biol. Rep.">
        <title>A description of the complete mitochondrial genomes of Amphiporus formidabilis, Prosadenoporus spectaculum and Nipponnemertes punctatula (Nemertea: Hoplonemertea: Monostilifera).</title>
        <authorList>
            <person name="Sun W.Y."/>
            <person name="Sun S.C."/>
        </authorList>
    </citation>
    <scope>NUCLEOTIDE SEQUENCE</scope>
</reference>
<evidence type="ECO:0000313" key="2">
    <source>
        <dbReference type="EMBL" id="AGL46759.1"/>
    </source>
</evidence>